<name>A0AAD7R3B8_9TELE</name>
<evidence type="ECO:0000256" key="1">
    <source>
        <dbReference type="SAM" id="MobiDB-lite"/>
    </source>
</evidence>
<proteinExistence type="predicted"/>
<dbReference type="AlphaFoldDB" id="A0AAD7R3B8"/>
<evidence type="ECO:0000313" key="3">
    <source>
        <dbReference type="Proteomes" id="UP001221898"/>
    </source>
</evidence>
<reference evidence="2" key="1">
    <citation type="journal article" date="2023" name="Science">
        <title>Genome structures resolve the early diversification of teleost fishes.</title>
        <authorList>
            <person name="Parey E."/>
            <person name="Louis A."/>
            <person name="Montfort J."/>
            <person name="Bouchez O."/>
            <person name="Roques C."/>
            <person name="Iampietro C."/>
            <person name="Lluch J."/>
            <person name="Castinel A."/>
            <person name="Donnadieu C."/>
            <person name="Desvignes T."/>
            <person name="Floi Bucao C."/>
            <person name="Jouanno E."/>
            <person name="Wen M."/>
            <person name="Mejri S."/>
            <person name="Dirks R."/>
            <person name="Jansen H."/>
            <person name="Henkel C."/>
            <person name="Chen W.J."/>
            <person name="Zahm M."/>
            <person name="Cabau C."/>
            <person name="Klopp C."/>
            <person name="Thompson A.W."/>
            <person name="Robinson-Rechavi M."/>
            <person name="Braasch I."/>
            <person name="Lecointre G."/>
            <person name="Bobe J."/>
            <person name="Postlethwait J.H."/>
            <person name="Berthelot C."/>
            <person name="Roest Crollius H."/>
            <person name="Guiguen Y."/>
        </authorList>
    </citation>
    <scope>NUCLEOTIDE SEQUENCE</scope>
    <source>
        <strain evidence="2">NC1722</strain>
    </source>
</reference>
<dbReference type="EMBL" id="JAINUG010000897">
    <property type="protein sequence ID" value="KAJ8361762.1"/>
    <property type="molecule type" value="Genomic_DNA"/>
</dbReference>
<evidence type="ECO:0000313" key="2">
    <source>
        <dbReference type="EMBL" id="KAJ8361762.1"/>
    </source>
</evidence>
<feature type="region of interest" description="Disordered" evidence="1">
    <location>
        <begin position="14"/>
        <end position="48"/>
    </location>
</feature>
<protein>
    <submittedName>
        <fullName evidence="2">Uncharacterized protein</fullName>
    </submittedName>
</protein>
<accession>A0AAD7R3B8</accession>
<dbReference type="Proteomes" id="UP001221898">
    <property type="component" value="Unassembled WGS sequence"/>
</dbReference>
<gene>
    <name evidence="2" type="ORF">AAFF_G00422250</name>
</gene>
<organism evidence="2 3">
    <name type="scientific">Aldrovandia affinis</name>
    <dbReference type="NCBI Taxonomy" id="143900"/>
    <lineage>
        <taxon>Eukaryota</taxon>
        <taxon>Metazoa</taxon>
        <taxon>Chordata</taxon>
        <taxon>Craniata</taxon>
        <taxon>Vertebrata</taxon>
        <taxon>Euteleostomi</taxon>
        <taxon>Actinopterygii</taxon>
        <taxon>Neopterygii</taxon>
        <taxon>Teleostei</taxon>
        <taxon>Notacanthiformes</taxon>
        <taxon>Halosauridae</taxon>
        <taxon>Aldrovandia</taxon>
    </lineage>
</organism>
<keyword evidence="3" id="KW-1185">Reference proteome</keyword>
<comment type="caution">
    <text evidence="2">The sequence shown here is derived from an EMBL/GenBank/DDBJ whole genome shotgun (WGS) entry which is preliminary data.</text>
</comment>
<sequence length="124" mass="13122">MRRLVHILTSKTFSATQPSGKEAKDSDSNPCPCKNSAPSSDPLTPRSGCLAGSRPPYGPALLVFSGEGLFRDCIPALQLRSRLLRAFVWVVPGLEGPFLCCLCSRMGMPGLVGAERDAGADSEA</sequence>